<organism evidence="1 2">
    <name type="scientific">Euphydryas editha</name>
    <name type="common">Edith's checkerspot</name>
    <dbReference type="NCBI Taxonomy" id="104508"/>
    <lineage>
        <taxon>Eukaryota</taxon>
        <taxon>Metazoa</taxon>
        <taxon>Ecdysozoa</taxon>
        <taxon>Arthropoda</taxon>
        <taxon>Hexapoda</taxon>
        <taxon>Insecta</taxon>
        <taxon>Pterygota</taxon>
        <taxon>Neoptera</taxon>
        <taxon>Endopterygota</taxon>
        <taxon>Lepidoptera</taxon>
        <taxon>Glossata</taxon>
        <taxon>Ditrysia</taxon>
        <taxon>Papilionoidea</taxon>
        <taxon>Nymphalidae</taxon>
        <taxon>Nymphalinae</taxon>
        <taxon>Euphydryas</taxon>
    </lineage>
</organism>
<keyword evidence="2" id="KW-1185">Reference proteome</keyword>
<dbReference type="EMBL" id="CAKOGL010000016">
    <property type="protein sequence ID" value="CAH2095821.1"/>
    <property type="molecule type" value="Genomic_DNA"/>
</dbReference>
<dbReference type="PANTHER" id="PTHR47510">
    <property type="entry name" value="REVERSE TRANSCRIPTASE DOMAIN-CONTAINING PROTEIN"/>
    <property type="match status" value="1"/>
</dbReference>
<dbReference type="Proteomes" id="UP001153954">
    <property type="component" value="Unassembled WGS sequence"/>
</dbReference>
<name>A0AAU9U8D7_EUPED</name>
<accession>A0AAU9U8D7</accession>
<sequence length="183" mass="21288">MELNHLREDAARIDWTEIFSTSAVDEKINMFNSRLTQLYDVHAPVRHVRIRHLPAPWLTAEIKTLQLLKCKAKAKYKSDSSPLNREKYRTSRNRCNKACRDAQRRHIHNSVLEEANSAKIWKFLKSLGVGKIKQNTASNSFDLNQLNKHFTSSVTIDLRLNLTHLINFLLLELFCHLLLLSLN</sequence>
<evidence type="ECO:0000313" key="1">
    <source>
        <dbReference type="EMBL" id="CAH2095821.1"/>
    </source>
</evidence>
<comment type="caution">
    <text evidence="1">The sequence shown here is derived from an EMBL/GenBank/DDBJ whole genome shotgun (WGS) entry which is preliminary data.</text>
</comment>
<dbReference type="AlphaFoldDB" id="A0AAU9U8D7"/>
<dbReference type="PANTHER" id="PTHR47510:SF3">
    <property type="entry name" value="ENDO_EXONUCLEASE_PHOSPHATASE DOMAIN-CONTAINING PROTEIN"/>
    <property type="match status" value="1"/>
</dbReference>
<evidence type="ECO:0008006" key="3">
    <source>
        <dbReference type="Google" id="ProtNLM"/>
    </source>
</evidence>
<reference evidence="1" key="1">
    <citation type="submission" date="2022-03" db="EMBL/GenBank/DDBJ databases">
        <authorList>
            <person name="Tunstrom K."/>
        </authorList>
    </citation>
    <scope>NUCLEOTIDE SEQUENCE</scope>
</reference>
<protein>
    <recommendedName>
        <fullName evidence="3">Reverse transcriptase</fullName>
    </recommendedName>
</protein>
<proteinExistence type="predicted"/>
<gene>
    <name evidence="1" type="ORF">EEDITHA_LOCUS11235</name>
</gene>
<evidence type="ECO:0000313" key="2">
    <source>
        <dbReference type="Proteomes" id="UP001153954"/>
    </source>
</evidence>